<accession>A0A8S4RU37</accession>
<comment type="similarity">
    <text evidence="2">Belongs to the peptidase M1 family.</text>
</comment>
<dbReference type="GO" id="GO:0042277">
    <property type="term" value="F:peptide binding"/>
    <property type="evidence" value="ECO:0007669"/>
    <property type="project" value="TreeGrafter"/>
</dbReference>
<dbReference type="FunFam" id="2.60.40.1910:FF:000008">
    <property type="entry name" value="Aminopeptidase"/>
    <property type="match status" value="1"/>
</dbReference>
<proteinExistence type="inferred from homology"/>
<evidence type="ECO:0000256" key="13">
    <source>
        <dbReference type="ARBA" id="ARBA00023180"/>
    </source>
</evidence>
<comment type="caution">
    <text evidence="23">The sequence shown here is derived from an EMBL/GenBank/DDBJ whole genome shotgun (WGS) entry which is preliminary data.</text>
</comment>
<evidence type="ECO:0000256" key="7">
    <source>
        <dbReference type="ARBA" id="ARBA00022723"/>
    </source>
</evidence>
<keyword evidence="14" id="KW-0449">Lipoprotein</keyword>
<keyword evidence="5" id="KW-0336">GPI-anchor</keyword>
<feature type="domain" description="ERAP1-like C-terminal" evidence="21">
    <location>
        <begin position="608"/>
        <end position="920"/>
    </location>
</feature>
<keyword evidence="7 16" id="KW-0479">Metal-binding</keyword>
<evidence type="ECO:0000259" key="20">
    <source>
        <dbReference type="Pfam" id="PF01433"/>
    </source>
</evidence>
<comment type="cofactor">
    <cofactor evidence="16">
        <name>Zn(2+)</name>
        <dbReference type="ChEBI" id="CHEBI:29105"/>
    </cofactor>
    <text evidence="16">Binds 1 zinc ion per subunit.</text>
</comment>
<evidence type="ECO:0000256" key="18">
    <source>
        <dbReference type="SAM" id="MobiDB-lite"/>
    </source>
</evidence>
<organism evidence="23 24">
    <name type="scientific">Pararge aegeria aegeria</name>
    <dbReference type="NCBI Taxonomy" id="348720"/>
    <lineage>
        <taxon>Eukaryota</taxon>
        <taxon>Metazoa</taxon>
        <taxon>Ecdysozoa</taxon>
        <taxon>Arthropoda</taxon>
        <taxon>Hexapoda</taxon>
        <taxon>Insecta</taxon>
        <taxon>Pterygota</taxon>
        <taxon>Neoptera</taxon>
        <taxon>Endopterygota</taxon>
        <taxon>Lepidoptera</taxon>
        <taxon>Glossata</taxon>
        <taxon>Ditrysia</taxon>
        <taxon>Papilionoidea</taxon>
        <taxon>Nymphalidae</taxon>
        <taxon>Satyrinae</taxon>
        <taxon>Satyrini</taxon>
        <taxon>Parargina</taxon>
        <taxon>Pararge</taxon>
    </lineage>
</organism>
<feature type="binding site" evidence="16">
    <location>
        <position position="378"/>
    </location>
    <ligand>
        <name>Zn(2+)</name>
        <dbReference type="ChEBI" id="CHEBI:29105"/>
        <note>catalytic</note>
    </ligand>
</feature>
<feature type="chain" id="PRO_5035798021" evidence="19">
    <location>
        <begin position="19"/>
        <end position="1002"/>
    </location>
</feature>
<dbReference type="PANTHER" id="PTHR11533">
    <property type="entry name" value="PROTEASE M1 ZINC METALLOPROTEASE"/>
    <property type="match status" value="1"/>
</dbReference>
<keyword evidence="6" id="KW-0645">Protease</keyword>
<feature type="domain" description="Peptidase M1 membrane alanine aminopeptidase" evidence="20">
    <location>
        <begin position="315"/>
        <end position="509"/>
    </location>
</feature>
<feature type="active site" description="Proton acceptor" evidence="15">
    <location>
        <position position="375"/>
    </location>
</feature>
<evidence type="ECO:0000256" key="2">
    <source>
        <dbReference type="ARBA" id="ARBA00010136"/>
    </source>
</evidence>
<keyword evidence="13" id="KW-0325">Glycoprotein</keyword>
<dbReference type="SUPFAM" id="SSF55486">
    <property type="entry name" value="Metalloproteases ('zincins'), catalytic domain"/>
    <property type="match status" value="1"/>
</dbReference>
<keyword evidence="9" id="KW-0378">Hydrolase</keyword>
<feature type="domain" description="Aminopeptidase N-like N-terminal" evidence="22">
    <location>
        <begin position="65"/>
        <end position="255"/>
    </location>
</feature>
<keyword evidence="10 16" id="KW-0862">Zinc</keyword>
<evidence type="ECO:0000256" key="9">
    <source>
        <dbReference type="ARBA" id="ARBA00022801"/>
    </source>
</evidence>
<sequence>MATLTLLILSAVCLFAHGLPNPPATRNTIFLDEKLEGQIFENIDAFNALSTDDIQKYRLPTTTRPKTYNVLWTVDTTQLIFSGTVSIQLEATQANVTEIVIHAHDMTIGDLVLELGNTAIPQTYKLEPELHFLRITLGDGAVLQYNNVNSVEYTLKITFNSTLRDDMYGIYKSWFRNNPDESVRWIASTQFQATAARFAFPCYDEPSFKAEFNVVIRRPSTHKSWFCTTIVDTRNVVQNYVDDVYATTPTMSTYLLALVVAEYASLTDRVDNSNNYYEVIARPGALDVSKANNLGKYALDTGRKLTEAMNAHTAINYFDMHPNLIKMTHAAIPDFSAGAMENWGLITYREAYILYDENESNDYSKQIIAYILSHEIAHMWFGNLVTCDFWDNLWLNEGFARYYQYFLTHKVEEEMGLAIRFINEQVHTALLFDSSENAHPLTNPVGSAESVRGMFSTISYNKGAAIIRMTEHLLGTEVHEAGLRNYLAERRFQTAEPIHLFRALQNAAEAAGAISQYEGFSVIDYYKSWTEQNGHPLLFVEVNHRTGQMTITQRRFSINTGYATNNLRYIVPITFATASNANFTNLKPTHILNKTVTVINRGSVGDQWVIFNKQQSGFYRVNYDDYTWDLIVIALRGPNRDAIHEYNRAQIVNDVFQFARAGLMSYNRAFNILSFLKDETDYTPWVAAITGFNWLQNRLVGTEYQAKLEKLMVDLAEKVMAELTYTPKEGESFMRAYLRYQLAPVMCRLKVGACRQSAVTQFRALVTTSAPVTVNNRHWVYCNGLREGSQEEFDYLWRRYVNHNVYTEKILILQNIGCTNHPASLTQFLTSIIKNNTEIRPQDYSSAFNSALTGNEENTGIVLQFVQANVEEVLEVLKTSALTNTIARLRSNDELDKLQTWATVNQDRLGTEALNAVTRSIQSTRQGLEWYTTIQDDLDDYFENENVVITTSSTTEAPVTNPTTVTAPPLEQPTTPDIPDSAMTSALSIVALTAAVVINFTL</sequence>
<dbReference type="AlphaFoldDB" id="A0A8S4RU37"/>
<dbReference type="GO" id="GO:0098552">
    <property type="term" value="C:side of membrane"/>
    <property type="evidence" value="ECO:0007669"/>
    <property type="project" value="UniProtKB-KW"/>
</dbReference>
<evidence type="ECO:0000313" key="23">
    <source>
        <dbReference type="EMBL" id="CAH2240693.1"/>
    </source>
</evidence>
<dbReference type="InterPro" id="IPR045357">
    <property type="entry name" value="Aminopeptidase_N-like_N"/>
</dbReference>
<evidence type="ECO:0000256" key="6">
    <source>
        <dbReference type="ARBA" id="ARBA00022670"/>
    </source>
</evidence>
<feature type="region of interest" description="Disordered" evidence="18">
    <location>
        <begin position="953"/>
        <end position="973"/>
    </location>
</feature>
<keyword evidence="11" id="KW-0482">Metalloprotease</keyword>
<keyword evidence="24" id="KW-1185">Reference proteome</keyword>
<dbReference type="InterPro" id="IPR050344">
    <property type="entry name" value="Peptidase_M1_aminopeptidases"/>
</dbReference>
<dbReference type="GO" id="GO:0005886">
    <property type="term" value="C:plasma membrane"/>
    <property type="evidence" value="ECO:0007669"/>
    <property type="project" value="UniProtKB-SubCell"/>
</dbReference>
<keyword evidence="12" id="KW-0472">Membrane</keyword>
<dbReference type="Gene3D" id="2.60.40.1730">
    <property type="entry name" value="tricorn interacting facor f3 domain"/>
    <property type="match status" value="1"/>
</dbReference>
<dbReference type="InterPro" id="IPR027268">
    <property type="entry name" value="Peptidase_M4/M1_CTD_sf"/>
</dbReference>
<dbReference type="InterPro" id="IPR014782">
    <property type="entry name" value="Peptidase_M1_dom"/>
</dbReference>
<gene>
    <name evidence="23" type="primary">jg6646</name>
    <name evidence="23" type="ORF">PAEG_LOCUS17259</name>
</gene>
<evidence type="ECO:0000313" key="24">
    <source>
        <dbReference type="Proteomes" id="UP000838756"/>
    </source>
</evidence>
<keyword evidence="3" id="KW-0031">Aminopeptidase</keyword>
<feature type="site" description="Transition state stabilizer" evidence="17">
    <location>
        <position position="460"/>
    </location>
</feature>
<dbReference type="GO" id="GO:0070006">
    <property type="term" value="F:metalloaminopeptidase activity"/>
    <property type="evidence" value="ECO:0007669"/>
    <property type="project" value="TreeGrafter"/>
</dbReference>
<dbReference type="InterPro" id="IPR001930">
    <property type="entry name" value="Peptidase_M1"/>
</dbReference>
<dbReference type="Pfam" id="PF17900">
    <property type="entry name" value="Peptidase_M1_N"/>
    <property type="match status" value="1"/>
</dbReference>
<comment type="subcellular location">
    <subcellularLocation>
        <location evidence="1">Cell membrane</location>
        <topology evidence="1">Lipid-anchor</topology>
        <topology evidence="1">GPI-anchor</topology>
    </subcellularLocation>
</comment>
<keyword evidence="4" id="KW-1003">Cell membrane</keyword>
<dbReference type="GO" id="GO:0005737">
    <property type="term" value="C:cytoplasm"/>
    <property type="evidence" value="ECO:0007669"/>
    <property type="project" value="TreeGrafter"/>
</dbReference>
<dbReference type="EMBL" id="CAKXAJ010025543">
    <property type="protein sequence ID" value="CAH2240693.1"/>
    <property type="molecule type" value="Genomic_DNA"/>
</dbReference>
<protein>
    <submittedName>
        <fullName evidence="23">Jg6646 protein</fullName>
    </submittedName>
</protein>
<evidence type="ECO:0000256" key="3">
    <source>
        <dbReference type="ARBA" id="ARBA00022438"/>
    </source>
</evidence>
<evidence type="ECO:0000256" key="4">
    <source>
        <dbReference type="ARBA" id="ARBA00022475"/>
    </source>
</evidence>
<evidence type="ECO:0000256" key="14">
    <source>
        <dbReference type="ARBA" id="ARBA00023288"/>
    </source>
</evidence>
<dbReference type="GO" id="GO:0043171">
    <property type="term" value="P:peptide catabolic process"/>
    <property type="evidence" value="ECO:0007669"/>
    <property type="project" value="TreeGrafter"/>
</dbReference>
<feature type="signal peptide" evidence="19">
    <location>
        <begin position="1"/>
        <end position="18"/>
    </location>
</feature>
<dbReference type="InterPro" id="IPR024571">
    <property type="entry name" value="ERAP1-like_C_dom"/>
</dbReference>
<dbReference type="SUPFAM" id="SSF63737">
    <property type="entry name" value="Leukotriene A4 hydrolase N-terminal domain"/>
    <property type="match status" value="1"/>
</dbReference>
<dbReference type="PRINTS" id="PR00756">
    <property type="entry name" value="ALADIPTASE"/>
</dbReference>
<dbReference type="GO" id="GO:0005615">
    <property type="term" value="C:extracellular space"/>
    <property type="evidence" value="ECO:0007669"/>
    <property type="project" value="TreeGrafter"/>
</dbReference>
<dbReference type="GO" id="GO:0006508">
    <property type="term" value="P:proteolysis"/>
    <property type="evidence" value="ECO:0007669"/>
    <property type="project" value="UniProtKB-KW"/>
</dbReference>
<dbReference type="InterPro" id="IPR034016">
    <property type="entry name" value="M1_APN-typ"/>
</dbReference>
<evidence type="ECO:0000256" key="17">
    <source>
        <dbReference type="PIRSR" id="PIRSR634016-4"/>
    </source>
</evidence>
<feature type="binding site" evidence="16">
    <location>
        <position position="397"/>
    </location>
    <ligand>
        <name>Zn(2+)</name>
        <dbReference type="ChEBI" id="CHEBI:29105"/>
        <note>catalytic</note>
    </ligand>
</feature>
<dbReference type="Gene3D" id="1.25.50.20">
    <property type="match status" value="1"/>
</dbReference>
<evidence type="ECO:0000256" key="15">
    <source>
        <dbReference type="PIRSR" id="PIRSR634016-1"/>
    </source>
</evidence>
<evidence type="ECO:0000256" key="8">
    <source>
        <dbReference type="ARBA" id="ARBA00022729"/>
    </source>
</evidence>
<name>A0A8S4RU37_9NEOP</name>
<evidence type="ECO:0000256" key="10">
    <source>
        <dbReference type="ARBA" id="ARBA00022833"/>
    </source>
</evidence>
<evidence type="ECO:0000256" key="5">
    <source>
        <dbReference type="ARBA" id="ARBA00022622"/>
    </source>
</evidence>
<keyword evidence="8 19" id="KW-0732">Signal</keyword>
<reference evidence="23" key="1">
    <citation type="submission" date="2022-03" db="EMBL/GenBank/DDBJ databases">
        <authorList>
            <person name="Lindestad O."/>
        </authorList>
    </citation>
    <scope>NUCLEOTIDE SEQUENCE</scope>
</reference>
<dbReference type="InterPro" id="IPR042097">
    <property type="entry name" value="Aminopeptidase_N-like_N_sf"/>
</dbReference>
<dbReference type="Gene3D" id="1.10.390.10">
    <property type="entry name" value="Neutral Protease Domain 2"/>
    <property type="match status" value="1"/>
</dbReference>
<dbReference type="GO" id="GO:0008270">
    <property type="term" value="F:zinc ion binding"/>
    <property type="evidence" value="ECO:0007669"/>
    <property type="project" value="InterPro"/>
</dbReference>
<feature type="binding site" evidence="16">
    <location>
        <position position="374"/>
    </location>
    <ligand>
        <name>Zn(2+)</name>
        <dbReference type="ChEBI" id="CHEBI:29105"/>
        <note>catalytic</note>
    </ligand>
</feature>
<dbReference type="Pfam" id="PF01433">
    <property type="entry name" value="Peptidase_M1"/>
    <property type="match status" value="1"/>
</dbReference>
<evidence type="ECO:0000256" key="19">
    <source>
        <dbReference type="SAM" id="SignalP"/>
    </source>
</evidence>
<dbReference type="Proteomes" id="UP000838756">
    <property type="component" value="Unassembled WGS sequence"/>
</dbReference>
<evidence type="ECO:0000256" key="1">
    <source>
        <dbReference type="ARBA" id="ARBA00004609"/>
    </source>
</evidence>
<dbReference type="FunFam" id="1.10.390.10:FF:000013">
    <property type="entry name" value="Aminopeptidase N"/>
    <property type="match status" value="1"/>
</dbReference>
<dbReference type="PANTHER" id="PTHR11533:SF301">
    <property type="entry name" value="AMINOPEPTIDASE"/>
    <property type="match status" value="1"/>
</dbReference>
<evidence type="ECO:0000259" key="21">
    <source>
        <dbReference type="Pfam" id="PF11838"/>
    </source>
</evidence>
<dbReference type="CDD" id="cd09601">
    <property type="entry name" value="M1_APN-Q_like"/>
    <property type="match status" value="1"/>
</dbReference>
<evidence type="ECO:0000256" key="11">
    <source>
        <dbReference type="ARBA" id="ARBA00023049"/>
    </source>
</evidence>
<feature type="compositionally biased region" description="Low complexity" evidence="18">
    <location>
        <begin position="954"/>
        <end position="969"/>
    </location>
</feature>
<evidence type="ECO:0000259" key="22">
    <source>
        <dbReference type="Pfam" id="PF17900"/>
    </source>
</evidence>
<dbReference type="Gene3D" id="2.60.40.1910">
    <property type="match status" value="1"/>
</dbReference>
<dbReference type="Pfam" id="PF11838">
    <property type="entry name" value="ERAP1_C"/>
    <property type="match status" value="1"/>
</dbReference>
<evidence type="ECO:0000256" key="16">
    <source>
        <dbReference type="PIRSR" id="PIRSR634016-3"/>
    </source>
</evidence>
<evidence type="ECO:0000256" key="12">
    <source>
        <dbReference type="ARBA" id="ARBA00023136"/>
    </source>
</evidence>
<dbReference type="OrthoDB" id="10031169at2759"/>